<dbReference type="OrthoDB" id="10480705at2759"/>
<proteinExistence type="predicted"/>
<reference evidence="1 2" key="1">
    <citation type="submission" date="2014-10" db="EMBL/GenBank/DDBJ databases">
        <title>Draft genome of the hookworm Ancylostoma caninum.</title>
        <authorList>
            <person name="Mitreva M."/>
        </authorList>
    </citation>
    <scope>NUCLEOTIDE SEQUENCE [LARGE SCALE GENOMIC DNA]</scope>
    <source>
        <strain evidence="1 2">Baltimore</strain>
    </source>
</reference>
<dbReference type="AlphaFoldDB" id="A0A368EZG3"/>
<dbReference type="Proteomes" id="UP000252519">
    <property type="component" value="Unassembled WGS sequence"/>
</dbReference>
<sequence>MGGWFSSFLTLKSFLYKPKHLSISAVADPSPDPFVLLSAAAEIAALHRRMEDTAVSTNSGIATLQVNANQ</sequence>
<comment type="caution">
    <text evidence="1">The sequence shown here is derived from an EMBL/GenBank/DDBJ whole genome shotgun (WGS) entry which is preliminary data.</text>
</comment>
<feature type="non-terminal residue" evidence="1">
    <location>
        <position position="70"/>
    </location>
</feature>
<dbReference type="STRING" id="29170.A0A368EZG3"/>
<evidence type="ECO:0000313" key="1">
    <source>
        <dbReference type="EMBL" id="RCN24189.1"/>
    </source>
</evidence>
<evidence type="ECO:0000313" key="2">
    <source>
        <dbReference type="Proteomes" id="UP000252519"/>
    </source>
</evidence>
<accession>A0A368EZG3</accession>
<dbReference type="EMBL" id="JOJR01022487">
    <property type="protein sequence ID" value="RCN24189.1"/>
    <property type="molecule type" value="Genomic_DNA"/>
</dbReference>
<organism evidence="1 2">
    <name type="scientific">Ancylostoma caninum</name>
    <name type="common">Dog hookworm</name>
    <dbReference type="NCBI Taxonomy" id="29170"/>
    <lineage>
        <taxon>Eukaryota</taxon>
        <taxon>Metazoa</taxon>
        <taxon>Ecdysozoa</taxon>
        <taxon>Nematoda</taxon>
        <taxon>Chromadorea</taxon>
        <taxon>Rhabditida</taxon>
        <taxon>Rhabditina</taxon>
        <taxon>Rhabditomorpha</taxon>
        <taxon>Strongyloidea</taxon>
        <taxon>Ancylostomatidae</taxon>
        <taxon>Ancylostomatinae</taxon>
        <taxon>Ancylostoma</taxon>
    </lineage>
</organism>
<name>A0A368EZG3_ANCCA</name>
<protein>
    <submittedName>
        <fullName evidence="1">Uncharacterized protein</fullName>
    </submittedName>
</protein>
<gene>
    <name evidence="1" type="ORF">ANCCAN_30121</name>
</gene>
<keyword evidence="2" id="KW-1185">Reference proteome</keyword>